<feature type="region of interest" description="Disordered" evidence="1">
    <location>
        <begin position="1"/>
        <end position="20"/>
    </location>
</feature>
<dbReference type="GeneID" id="77951904"/>
<evidence type="ECO:0000313" key="3">
    <source>
        <dbReference type="Proteomes" id="UP000423645"/>
    </source>
</evidence>
<dbReference type="Proteomes" id="UP000423645">
    <property type="component" value="Segment"/>
</dbReference>
<sequence length="111" mass="12433">MSDTNNTVIDGELAEENTEEAKVIGENITPEESGFVFGTKAILTSEQEQEIVKRRIQAHEEAIATDELLLWESKLLGRDTAEIEQRIGLTYGLVNRYVNAFNERYGGNENG</sequence>
<organism evidence="2 3">
    <name type="scientific">Gordonia phage Chidiebere</name>
    <dbReference type="NCBI Taxonomy" id="2656530"/>
    <lineage>
        <taxon>Viruses</taxon>
        <taxon>Duplodnaviria</taxon>
        <taxon>Heunggongvirae</taxon>
        <taxon>Uroviricota</taxon>
        <taxon>Caudoviricetes</taxon>
        <taxon>Chidieberevirus</taxon>
        <taxon>Chidieberevirus chidiebere</taxon>
    </lineage>
</organism>
<evidence type="ECO:0000313" key="2">
    <source>
        <dbReference type="EMBL" id="QGJ92950.1"/>
    </source>
</evidence>
<name>A0A649VKM6_9CAUD</name>
<gene>
    <name evidence="2" type="primary">59</name>
    <name evidence="2" type="ORF">PBI_CHIDIEBERE_59</name>
</gene>
<reference evidence="2 3" key="1">
    <citation type="submission" date="2019-10" db="EMBL/GenBank/DDBJ databases">
        <authorList>
            <person name="Zack K.M."/>
            <person name="Garlena R.A."/>
            <person name="Russell D.A."/>
            <person name="Pope W.H."/>
            <person name="Jacobs-Sera D."/>
            <person name="Hatfull G.F."/>
        </authorList>
    </citation>
    <scope>NUCLEOTIDE SEQUENCE [LARGE SCALE GENOMIC DNA]</scope>
</reference>
<dbReference type="RefSeq" id="YP_010675577.1">
    <property type="nucleotide sequence ID" value="NC_071005.1"/>
</dbReference>
<keyword evidence="3" id="KW-1185">Reference proteome</keyword>
<accession>A0A649VKM6</accession>
<evidence type="ECO:0000256" key="1">
    <source>
        <dbReference type="SAM" id="MobiDB-lite"/>
    </source>
</evidence>
<protein>
    <submittedName>
        <fullName evidence="2">Uncharacterized protein</fullName>
    </submittedName>
</protein>
<dbReference type="KEGG" id="vg:77951904"/>
<proteinExistence type="predicted"/>
<dbReference type="EMBL" id="MN586022">
    <property type="protein sequence ID" value="QGJ92950.1"/>
    <property type="molecule type" value="Genomic_DNA"/>
</dbReference>